<protein>
    <submittedName>
        <fullName evidence="2">Uncharacterized protein</fullName>
    </submittedName>
</protein>
<evidence type="ECO:0000313" key="2">
    <source>
        <dbReference type="EMBL" id="KND01519.1"/>
    </source>
</evidence>
<gene>
    <name evidence="2" type="ORF">SPPG_03318</name>
</gene>
<evidence type="ECO:0000313" key="3">
    <source>
        <dbReference type="Proteomes" id="UP000053201"/>
    </source>
</evidence>
<organism evidence="2 3">
    <name type="scientific">Spizellomyces punctatus (strain DAOM BR117)</name>
    <dbReference type="NCBI Taxonomy" id="645134"/>
    <lineage>
        <taxon>Eukaryota</taxon>
        <taxon>Fungi</taxon>
        <taxon>Fungi incertae sedis</taxon>
        <taxon>Chytridiomycota</taxon>
        <taxon>Chytridiomycota incertae sedis</taxon>
        <taxon>Chytridiomycetes</taxon>
        <taxon>Spizellomycetales</taxon>
        <taxon>Spizellomycetaceae</taxon>
        <taxon>Spizellomyces</taxon>
    </lineage>
</organism>
<reference evidence="2 3" key="1">
    <citation type="submission" date="2009-08" db="EMBL/GenBank/DDBJ databases">
        <title>The Genome Sequence of Spizellomyces punctatus strain DAOM BR117.</title>
        <authorList>
            <consortium name="The Broad Institute Genome Sequencing Platform"/>
            <person name="Russ C."/>
            <person name="Cuomo C."/>
            <person name="Shea T."/>
            <person name="Young S.K."/>
            <person name="Zeng Q."/>
            <person name="Koehrsen M."/>
            <person name="Haas B."/>
            <person name="Borodovsky M."/>
            <person name="Guigo R."/>
            <person name="Alvarado L."/>
            <person name="Berlin A."/>
            <person name="Bochicchio J."/>
            <person name="Borenstein D."/>
            <person name="Chapman S."/>
            <person name="Chen Z."/>
            <person name="Engels R."/>
            <person name="Freedman E."/>
            <person name="Gellesch M."/>
            <person name="Goldberg J."/>
            <person name="Griggs A."/>
            <person name="Gujja S."/>
            <person name="Heiman D."/>
            <person name="Hepburn T."/>
            <person name="Howarth C."/>
            <person name="Jen D."/>
            <person name="Larson L."/>
            <person name="Lewis B."/>
            <person name="Mehta T."/>
            <person name="Park D."/>
            <person name="Pearson M."/>
            <person name="Roberts A."/>
            <person name="Saif S."/>
            <person name="Shenoy N."/>
            <person name="Sisk P."/>
            <person name="Stolte C."/>
            <person name="Sykes S."/>
            <person name="Thomson T."/>
            <person name="Walk T."/>
            <person name="White J."/>
            <person name="Yandava C."/>
            <person name="Burger G."/>
            <person name="Gray M.W."/>
            <person name="Holland P.W.H."/>
            <person name="King N."/>
            <person name="Lang F.B.F."/>
            <person name="Roger A.J."/>
            <person name="Ruiz-Trillo I."/>
            <person name="Lander E."/>
            <person name="Nusbaum C."/>
        </authorList>
    </citation>
    <scope>NUCLEOTIDE SEQUENCE [LARGE SCALE GENOMIC DNA]</scope>
    <source>
        <strain evidence="2 3">DAOM BR117</strain>
    </source>
</reference>
<dbReference type="eggNOG" id="ENOG502SNET">
    <property type="taxonomic scope" value="Eukaryota"/>
</dbReference>
<dbReference type="PANTHER" id="PTHR34754:SF1">
    <property type="entry name" value="COILED-COIL DOMAIN-CONTAINING PROTEIN 60"/>
    <property type="match status" value="1"/>
</dbReference>
<accession>A0A0L0HL02</accession>
<evidence type="ECO:0000256" key="1">
    <source>
        <dbReference type="SAM" id="MobiDB-lite"/>
    </source>
</evidence>
<dbReference type="OrthoDB" id="2141068at2759"/>
<name>A0A0L0HL02_SPIPD</name>
<dbReference type="InterPro" id="IPR031526">
    <property type="entry name" value="DUF4698"/>
</dbReference>
<dbReference type="RefSeq" id="XP_016609558.1">
    <property type="nucleotide sequence ID" value="XM_016751592.1"/>
</dbReference>
<dbReference type="GeneID" id="27686845"/>
<dbReference type="OMA" id="HARTNDR"/>
<dbReference type="Proteomes" id="UP000053201">
    <property type="component" value="Unassembled WGS sequence"/>
</dbReference>
<feature type="region of interest" description="Disordered" evidence="1">
    <location>
        <begin position="291"/>
        <end position="311"/>
    </location>
</feature>
<sequence length="523" mass="59801">MTRPASTRTDPLVGGASAAIAGQTAPPTASKNRHHFGHHTIHHSQFAKTERGDAGIAFHVKQAIIEKSPTRLQSYEPREVAVRTDQKYSLKDSSAVKTEKLKRRTDVYRCGFCSDAKESYKPLGDPILDSDALLCLALKIDPTSLHRLTNTKDDEVTSDANEVHTSSRRIRLAGPPPRHNNGFELIKDKLVRSKGRIHAVKFGIPFAETVDDSDWRHRIDAAKIGRRDGQLQEGQVDWYHRKLDTDKQAYFQSVLERELPGFIGQRSKKGSKCRPATSVHLQVPDRTAGPIAGWQRSKETPEETPVTVSDMRKEELPNLSLAPPTISPSAPKSSAIHPKAMEQVLSIRRDDGINLATDQYYTTRERFYEERRRLTQVLLEDLNRMDFERKSNFIRKFRSFKVGKNTMCSDDIAAMRNRAEAQRQAEKNRLLQQHPWYNELLNKVVLNGVKRDMSEYEELLLNRVKCVIEDNLPFTQNTFVQLMKIIPTHEFMKDDIQRIIRFVKAHANITEREYLEAMDMALV</sequence>
<keyword evidence="3" id="KW-1185">Reference proteome</keyword>
<dbReference type="VEuPathDB" id="FungiDB:SPPG_03318"/>
<proteinExistence type="predicted"/>
<dbReference type="AlphaFoldDB" id="A0A0L0HL02"/>
<dbReference type="InParanoid" id="A0A0L0HL02"/>
<dbReference type="EMBL" id="KQ257454">
    <property type="protein sequence ID" value="KND01519.1"/>
    <property type="molecule type" value="Genomic_DNA"/>
</dbReference>
<dbReference type="PANTHER" id="PTHR34754">
    <property type="entry name" value="COILED-COIL DOMAIN-CONTAINING PROTEIN 60"/>
    <property type="match status" value="1"/>
</dbReference>